<dbReference type="GO" id="GO:0030170">
    <property type="term" value="F:pyridoxal phosphate binding"/>
    <property type="evidence" value="ECO:0007669"/>
    <property type="project" value="UniProtKB-UniRule"/>
</dbReference>
<dbReference type="Proteomes" id="UP000295680">
    <property type="component" value="Unassembled WGS sequence"/>
</dbReference>
<dbReference type="AlphaFoldDB" id="A0A4R2JYK9"/>
<keyword evidence="9" id="KW-1185">Reference proteome</keyword>
<dbReference type="CDD" id="cd00609">
    <property type="entry name" value="AAT_like"/>
    <property type="match status" value="1"/>
</dbReference>
<dbReference type="InterPro" id="IPR001917">
    <property type="entry name" value="Aminotrans_II_pyridoxalP_BS"/>
</dbReference>
<evidence type="ECO:0000259" key="7">
    <source>
        <dbReference type="Pfam" id="PF00155"/>
    </source>
</evidence>
<comment type="caution">
    <text evidence="8">The sequence shown here is derived from an EMBL/GenBank/DDBJ whole genome shotgun (WGS) entry which is preliminary data.</text>
</comment>
<dbReference type="HAMAP" id="MF_01513">
    <property type="entry name" value="Phe_aminotrans_2"/>
    <property type="match status" value="1"/>
</dbReference>
<comment type="catalytic activity">
    <reaction evidence="6">
        <text>an aromatic L-alpha-amino acid + 2-oxoglutarate = an aromatic oxo-acid + L-glutamate</text>
        <dbReference type="Rhea" id="RHEA:17533"/>
        <dbReference type="ChEBI" id="CHEBI:16810"/>
        <dbReference type="ChEBI" id="CHEBI:29985"/>
        <dbReference type="ChEBI" id="CHEBI:73309"/>
        <dbReference type="ChEBI" id="CHEBI:84824"/>
        <dbReference type="EC" id="2.6.1.57"/>
    </reaction>
</comment>
<comment type="similarity">
    <text evidence="6">Belongs to the class-II pyridoxal-phosphate-dependent aminotransferase family.</text>
</comment>
<keyword evidence="5 6" id="KW-0663">Pyridoxal phosphate</keyword>
<keyword evidence="4 6" id="KW-0808">Transferase</keyword>
<evidence type="ECO:0000313" key="8">
    <source>
        <dbReference type="EMBL" id="TCO64417.1"/>
    </source>
</evidence>
<dbReference type="GO" id="GO:0000105">
    <property type="term" value="P:L-histidine biosynthetic process"/>
    <property type="evidence" value="ECO:0007669"/>
    <property type="project" value="InterPro"/>
</dbReference>
<comment type="cofactor">
    <cofactor evidence="1 6">
        <name>pyridoxal 5'-phosphate</name>
        <dbReference type="ChEBI" id="CHEBI:597326"/>
    </cofactor>
</comment>
<evidence type="ECO:0000256" key="6">
    <source>
        <dbReference type="HAMAP-Rule" id="MF_01513"/>
    </source>
</evidence>
<dbReference type="GO" id="GO:0004400">
    <property type="term" value="F:histidinol-phosphate transaminase activity"/>
    <property type="evidence" value="ECO:0007669"/>
    <property type="project" value="InterPro"/>
</dbReference>
<dbReference type="SUPFAM" id="SSF53383">
    <property type="entry name" value="PLP-dependent transferases"/>
    <property type="match status" value="1"/>
</dbReference>
<dbReference type="HAMAP" id="MF_01023">
    <property type="entry name" value="HisC_aminotrans_2"/>
    <property type="match status" value="1"/>
</dbReference>
<dbReference type="NCBIfam" id="NF002878">
    <property type="entry name" value="PRK03321.1"/>
    <property type="match status" value="1"/>
</dbReference>
<dbReference type="InterPro" id="IPR050106">
    <property type="entry name" value="HistidinolP_aminotransfase"/>
</dbReference>
<dbReference type="PANTHER" id="PTHR43643:SF3">
    <property type="entry name" value="HISTIDINOL-PHOSPHATE AMINOTRANSFERASE"/>
    <property type="match status" value="1"/>
</dbReference>
<evidence type="ECO:0000256" key="2">
    <source>
        <dbReference type="ARBA" id="ARBA00011738"/>
    </source>
</evidence>
<gene>
    <name evidence="6" type="primary">pat</name>
    <name evidence="8" type="ORF">EV192_101187</name>
</gene>
<feature type="modified residue" description="N6-(pyridoxal phosphate)lysine" evidence="6">
    <location>
        <position position="217"/>
    </location>
</feature>
<comment type="function">
    <text evidence="6">Aminotransferase that catalyzes the conversion of aromatic amino acids and 2-oxoglutarate into corresponding aromatic oxo acids and L-glutamate.</text>
</comment>
<evidence type="ECO:0000256" key="1">
    <source>
        <dbReference type="ARBA" id="ARBA00001933"/>
    </source>
</evidence>
<keyword evidence="3 6" id="KW-0032">Aminotransferase</keyword>
<dbReference type="Gene3D" id="3.40.640.10">
    <property type="entry name" value="Type I PLP-dependent aspartate aminotransferase-like (Major domain)"/>
    <property type="match status" value="1"/>
</dbReference>
<evidence type="ECO:0000313" key="9">
    <source>
        <dbReference type="Proteomes" id="UP000295680"/>
    </source>
</evidence>
<evidence type="ECO:0000256" key="5">
    <source>
        <dbReference type="ARBA" id="ARBA00022898"/>
    </source>
</evidence>
<name>A0A4R2JYK9_9PSEU</name>
<comment type="subunit">
    <text evidence="2 6">Homodimer.</text>
</comment>
<dbReference type="EMBL" id="SLWS01000001">
    <property type="protein sequence ID" value="TCO64417.1"/>
    <property type="molecule type" value="Genomic_DNA"/>
</dbReference>
<dbReference type="PROSITE" id="PS00599">
    <property type="entry name" value="AA_TRANSFER_CLASS_2"/>
    <property type="match status" value="1"/>
</dbReference>
<accession>A0A4R2JYK9</accession>
<protein>
    <recommendedName>
        <fullName evidence="6">Aromatic amino acid aminotransferase</fullName>
        <shortName evidence="6">ArAT</shortName>
        <ecNumber evidence="6">2.6.1.57</ecNumber>
    </recommendedName>
</protein>
<dbReference type="Gene3D" id="3.90.1150.10">
    <property type="entry name" value="Aspartate Aminotransferase, domain 1"/>
    <property type="match status" value="1"/>
</dbReference>
<evidence type="ECO:0000256" key="3">
    <source>
        <dbReference type="ARBA" id="ARBA00022576"/>
    </source>
</evidence>
<dbReference type="InterPro" id="IPR005861">
    <property type="entry name" value="HisP_aminotrans"/>
</dbReference>
<dbReference type="PANTHER" id="PTHR43643">
    <property type="entry name" value="HISTIDINOL-PHOSPHATE AMINOTRANSFERASE 2"/>
    <property type="match status" value="1"/>
</dbReference>
<sequence length="351" mass="38057">MTNVQPRADLATLPSYVPGRVIPGAIKLASNEVAGGPLPSVAKAIGQAAAEIHRYPDTGCGELTERLAAKLGESPERIAIGCGSVTLCQQMIQALCTEQDTVVFPWRSFEAYPIVTQVVGAQQVRVPLTPGHAIDLDAVAAAVTPTTRLVFVCTPNNPTGTLIRKQELNRFLDAVPTNVMVVLDEAYWEFVDDADAPNGLEIARERENVAMLRTFSKAYGLAGLRIGYCVAPEHVAAALRKVYIPFSVNHIAQAAAVASLEAEDELFERVRVIKDERIRVRDELLALGYDVPETQANFVWLPLGERAVAFNEHCLSHKVIVRAFAGDGARVTVSTPEENDVFLAAARSFSR</sequence>
<dbReference type="RefSeq" id="WP_132112786.1">
    <property type="nucleotide sequence ID" value="NZ_SLWS01000001.1"/>
</dbReference>
<dbReference type="InterPro" id="IPR015422">
    <property type="entry name" value="PyrdxlP-dep_Trfase_small"/>
</dbReference>
<organism evidence="8 9">
    <name type="scientific">Actinocrispum wychmicini</name>
    <dbReference type="NCBI Taxonomy" id="1213861"/>
    <lineage>
        <taxon>Bacteria</taxon>
        <taxon>Bacillati</taxon>
        <taxon>Actinomycetota</taxon>
        <taxon>Actinomycetes</taxon>
        <taxon>Pseudonocardiales</taxon>
        <taxon>Pseudonocardiaceae</taxon>
        <taxon>Actinocrispum</taxon>
    </lineage>
</organism>
<proteinExistence type="inferred from homology"/>
<dbReference type="InterPro" id="IPR004839">
    <property type="entry name" value="Aminotransferase_I/II_large"/>
</dbReference>
<dbReference type="NCBIfam" id="TIGR01141">
    <property type="entry name" value="hisC"/>
    <property type="match status" value="1"/>
</dbReference>
<dbReference type="InterPro" id="IPR024892">
    <property type="entry name" value="ArAT"/>
</dbReference>
<dbReference type="OrthoDB" id="9809616at2"/>
<dbReference type="InterPro" id="IPR015424">
    <property type="entry name" value="PyrdxlP-dep_Trfase"/>
</dbReference>
<reference evidence="8 9" key="1">
    <citation type="submission" date="2019-03" db="EMBL/GenBank/DDBJ databases">
        <title>Genomic Encyclopedia of Type Strains, Phase IV (KMG-IV): sequencing the most valuable type-strain genomes for metagenomic binning, comparative biology and taxonomic classification.</title>
        <authorList>
            <person name="Goeker M."/>
        </authorList>
    </citation>
    <scope>NUCLEOTIDE SEQUENCE [LARGE SCALE GENOMIC DNA]</scope>
    <source>
        <strain evidence="8 9">DSM 45934</strain>
    </source>
</reference>
<evidence type="ECO:0000256" key="4">
    <source>
        <dbReference type="ARBA" id="ARBA00022679"/>
    </source>
</evidence>
<dbReference type="Pfam" id="PF00155">
    <property type="entry name" value="Aminotran_1_2"/>
    <property type="match status" value="1"/>
</dbReference>
<dbReference type="EC" id="2.6.1.57" evidence="6"/>
<dbReference type="GO" id="GO:0008793">
    <property type="term" value="F:aromatic-amino-acid transaminase activity"/>
    <property type="evidence" value="ECO:0007669"/>
    <property type="project" value="UniProtKB-UniRule"/>
</dbReference>
<dbReference type="InterPro" id="IPR015421">
    <property type="entry name" value="PyrdxlP-dep_Trfase_major"/>
</dbReference>
<feature type="domain" description="Aminotransferase class I/classII large" evidence="7">
    <location>
        <begin position="26"/>
        <end position="344"/>
    </location>
</feature>